<gene>
    <name evidence="3" type="ORF">QE152_g22492</name>
</gene>
<dbReference type="GO" id="GO:0003676">
    <property type="term" value="F:nucleic acid binding"/>
    <property type="evidence" value="ECO:0007669"/>
    <property type="project" value="InterPro"/>
</dbReference>
<keyword evidence="4" id="KW-1185">Reference proteome</keyword>
<organism evidence="3 4">
    <name type="scientific">Popillia japonica</name>
    <name type="common">Japanese beetle</name>
    <dbReference type="NCBI Taxonomy" id="7064"/>
    <lineage>
        <taxon>Eukaryota</taxon>
        <taxon>Metazoa</taxon>
        <taxon>Ecdysozoa</taxon>
        <taxon>Arthropoda</taxon>
        <taxon>Hexapoda</taxon>
        <taxon>Insecta</taxon>
        <taxon>Pterygota</taxon>
        <taxon>Neoptera</taxon>
        <taxon>Endopterygota</taxon>
        <taxon>Coleoptera</taxon>
        <taxon>Polyphaga</taxon>
        <taxon>Scarabaeiformia</taxon>
        <taxon>Scarabaeidae</taxon>
        <taxon>Rutelinae</taxon>
        <taxon>Popillia</taxon>
    </lineage>
</organism>
<proteinExistence type="predicted"/>
<dbReference type="PROSITE" id="PS50158">
    <property type="entry name" value="ZF_CCHC"/>
    <property type="match status" value="1"/>
</dbReference>
<feature type="domain" description="CCHC-type" evidence="2">
    <location>
        <begin position="188"/>
        <end position="201"/>
    </location>
</feature>
<dbReference type="SUPFAM" id="SSF57756">
    <property type="entry name" value="Retrovirus zinc finger-like domains"/>
    <property type="match status" value="1"/>
</dbReference>
<dbReference type="AlphaFoldDB" id="A0AAW1KK76"/>
<evidence type="ECO:0000259" key="2">
    <source>
        <dbReference type="PROSITE" id="PS50158"/>
    </source>
</evidence>
<protein>
    <recommendedName>
        <fullName evidence="2">CCHC-type domain-containing protein</fullName>
    </recommendedName>
</protein>
<sequence>MRKEDSTVMIKTEGRSYVDIVKKLKEKVDIDQIGVKVRKIRKTAKGDLLLQVEGGHEMANTLGKEIKNKIEDIKVTTRRTGTTTIYVLGVDPTTTEEDVKRALGKETKLKETDINIKSIRKSKHEEQTVIAEIPKQEAMDLIKRRKMRIGWSECGIKERIEVARCFKCLEHGHKSWECTSQTDRSEECIKCGQKGHTGKQCDNKTRCIKCNIEGHRADQIRCPHFKKLVENIRRQNIS</sequence>
<comment type="caution">
    <text evidence="3">The sequence shown here is derived from an EMBL/GenBank/DDBJ whole genome shotgun (WGS) entry which is preliminary data.</text>
</comment>
<reference evidence="3 4" key="1">
    <citation type="journal article" date="2024" name="BMC Genomics">
        <title>De novo assembly and annotation of Popillia japonica's genome with initial clues to its potential as an invasive pest.</title>
        <authorList>
            <person name="Cucini C."/>
            <person name="Boschi S."/>
            <person name="Funari R."/>
            <person name="Cardaioli E."/>
            <person name="Iannotti N."/>
            <person name="Marturano G."/>
            <person name="Paoli F."/>
            <person name="Bruttini M."/>
            <person name="Carapelli A."/>
            <person name="Frati F."/>
            <person name="Nardi F."/>
        </authorList>
    </citation>
    <scope>NUCLEOTIDE SEQUENCE [LARGE SCALE GENOMIC DNA]</scope>
    <source>
        <strain evidence="3">DMR45628</strain>
    </source>
</reference>
<name>A0AAW1KK76_POPJA</name>
<keyword evidence="1" id="KW-0479">Metal-binding</keyword>
<dbReference type="Proteomes" id="UP001458880">
    <property type="component" value="Unassembled WGS sequence"/>
</dbReference>
<dbReference type="EMBL" id="JASPKY010000217">
    <property type="protein sequence ID" value="KAK9719714.1"/>
    <property type="molecule type" value="Genomic_DNA"/>
</dbReference>
<evidence type="ECO:0000256" key="1">
    <source>
        <dbReference type="PROSITE-ProRule" id="PRU00047"/>
    </source>
</evidence>
<accession>A0AAW1KK76</accession>
<keyword evidence="1" id="KW-0862">Zinc</keyword>
<keyword evidence="1" id="KW-0863">Zinc-finger</keyword>
<dbReference type="GO" id="GO:0008270">
    <property type="term" value="F:zinc ion binding"/>
    <property type="evidence" value="ECO:0007669"/>
    <property type="project" value="UniProtKB-KW"/>
</dbReference>
<dbReference type="InterPro" id="IPR001878">
    <property type="entry name" value="Znf_CCHC"/>
</dbReference>
<evidence type="ECO:0000313" key="4">
    <source>
        <dbReference type="Proteomes" id="UP001458880"/>
    </source>
</evidence>
<dbReference type="SMART" id="SM00343">
    <property type="entry name" value="ZnF_C2HC"/>
    <property type="match status" value="3"/>
</dbReference>
<dbReference type="InterPro" id="IPR036875">
    <property type="entry name" value="Znf_CCHC_sf"/>
</dbReference>
<evidence type="ECO:0000313" key="3">
    <source>
        <dbReference type="EMBL" id="KAK9719714.1"/>
    </source>
</evidence>
<dbReference type="Gene3D" id="4.10.60.10">
    <property type="entry name" value="Zinc finger, CCHC-type"/>
    <property type="match status" value="1"/>
</dbReference>